<reference evidence="1 2" key="1">
    <citation type="journal article" date="2009" name="Stand. Genomic Sci.">
        <title>Complete genome sequence of Pirellula staleyi type strain (ATCC 27377).</title>
        <authorList>
            <person name="Clum A."/>
            <person name="Tindall B.J."/>
            <person name="Sikorski J."/>
            <person name="Ivanova N."/>
            <person name="Mavrommatis K."/>
            <person name="Lucas S."/>
            <person name="Glavina del Rio T."/>
            <person name="Nolan M."/>
            <person name="Chen F."/>
            <person name="Tice H."/>
            <person name="Pitluck S."/>
            <person name="Cheng J.F."/>
            <person name="Chertkov O."/>
            <person name="Brettin T."/>
            <person name="Han C."/>
            <person name="Detter J.C."/>
            <person name="Kuske C."/>
            <person name="Bruce D."/>
            <person name="Goodwin L."/>
            <person name="Ovchinikova G."/>
            <person name="Pati A."/>
            <person name="Mikhailova N."/>
            <person name="Chen A."/>
            <person name="Palaniappan K."/>
            <person name="Land M."/>
            <person name="Hauser L."/>
            <person name="Chang Y.J."/>
            <person name="Jeffries C.D."/>
            <person name="Chain P."/>
            <person name="Rohde M."/>
            <person name="Goker M."/>
            <person name="Bristow J."/>
            <person name="Eisen J.A."/>
            <person name="Markowitz V."/>
            <person name="Hugenholtz P."/>
            <person name="Kyrpides N.C."/>
            <person name="Klenk H.P."/>
            <person name="Lapidus A."/>
        </authorList>
    </citation>
    <scope>NUCLEOTIDE SEQUENCE [LARGE SCALE GENOMIC DNA]</scope>
    <source>
        <strain evidence="2">ATCC 27377 / DSM 6068 / ICPB 4128</strain>
    </source>
</reference>
<protein>
    <submittedName>
        <fullName evidence="1">Uncharacterized protein</fullName>
    </submittedName>
</protein>
<keyword evidence="2" id="KW-1185">Reference proteome</keyword>
<organism evidence="1 2">
    <name type="scientific">Pirellula staleyi (strain ATCC 27377 / DSM 6068 / ICPB 4128)</name>
    <name type="common">Pirella staleyi</name>
    <dbReference type="NCBI Taxonomy" id="530564"/>
    <lineage>
        <taxon>Bacteria</taxon>
        <taxon>Pseudomonadati</taxon>
        <taxon>Planctomycetota</taxon>
        <taxon>Planctomycetia</taxon>
        <taxon>Pirellulales</taxon>
        <taxon>Pirellulaceae</taxon>
        <taxon>Pirellula</taxon>
    </lineage>
</organism>
<sequence precursor="true">MFIAPTAASSTLATSQSPVVGSTRFLQSVFSEVLAASGREGFASAVAIETDEPLETSLQTAWSSWFDGPPSQRDFGDIDPEQLKQGFGEILARAHSEGGYVDPQSFVKSLSKEELATIQQVHLLARPIGVDELTEEGALNLLLPPAAGVDLNHDGLTQSGIGYRIGFPDSTTPSEVVAAWDEATANLEPGDKMMYELQMKLPLLLANMYVDAQGQYSHHYEPGDPEFRNPLMSGGYSFLEATQSQLDNLDFMKHRMEPSLYQKHTNFWNHFQQLLSSHGAK</sequence>
<evidence type="ECO:0000313" key="1">
    <source>
        <dbReference type="EMBL" id="ADB18559.1"/>
    </source>
</evidence>
<evidence type="ECO:0000313" key="2">
    <source>
        <dbReference type="Proteomes" id="UP000001887"/>
    </source>
</evidence>
<gene>
    <name evidence="1" type="ordered locus">Psta_3905</name>
</gene>
<dbReference type="OrthoDB" id="291863at2"/>
<dbReference type="AlphaFoldDB" id="D2R174"/>
<dbReference type="Proteomes" id="UP000001887">
    <property type="component" value="Chromosome"/>
</dbReference>
<dbReference type="eggNOG" id="ENOG502ZMET">
    <property type="taxonomic scope" value="Bacteria"/>
</dbReference>
<dbReference type="EMBL" id="CP001848">
    <property type="protein sequence ID" value="ADB18559.1"/>
    <property type="molecule type" value="Genomic_DNA"/>
</dbReference>
<dbReference type="HOGENOM" id="CLU_996257_0_0_0"/>
<dbReference type="KEGG" id="psl:Psta_3905"/>
<name>D2R174_PIRSD</name>
<accession>D2R174</accession>
<proteinExistence type="predicted"/>